<proteinExistence type="predicted"/>
<dbReference type="Gene3D" id="1.20.1420.60">
    <property type="match status" value="1"/>
</dbReference>
<reference evidence="2 3" key="1">
    <citation type="submission" date="2021-04" db="EMBL/GenBank/DDBJ databases">
        <title>Chitinophaga sp. nov., isolated from the rhizosphere soil.</title>
        <authorList>
            <person name="He S."/>
        </authorList>
    </citation>
    <scope>NUCLEOTIDE SEQUENCE [LARGE SCALE GENOMIC DNA]</scope>
    <source>
        <strain evidence="2 3">2R12</strain>
    </source>
</reference>
<evidence type="ECO:0000313" key="3">
    <source>
        <dbReference type="Proteomes" id="UP000676386"/>
    </source>
</evidence>
<protein>
    <submittedName>
        <fullName evidence="2">DUF4375 domain-containing protein</fullName>
    </submittedName>
</protein>
<feature type="domain" description="DNA mimic protein DMP19 C-terminal" evidence="1">
    <location>
        <begin position="37"/>
        <end position="154"/>
    </location>
</feature>
<sequence length="156" mass="18193">MNNEELISYVYTEAVSGLKEEWFLSQNGEWYDYIVSLPSKMMATYLVVVLDNQLFNGGFHQYFANTYGQFALVTIDAFKSIGAYQKATIIENAYQRVNDKNEPDIIFRKKLLSRKIEALFINDNLFTPLDKLDDKYESIDKEDIVTLLANYLRQEL</sequence>
<dbReference type="EMBL" id="JAGTXB010000005">
    <property type="protein sequence ID" value="MBS0028251.1"/>
    <property type="molecule type" value="Genomic_DNA"/>
</dbReference>
<dbReference type="Proteomes" id="UP000676386">
    <property type="component" value="Unassembled WGS sequence"/>
</dbReference>
<organism evidence="2 3">
    <name type="scientific">Chitinophaga hostae</name>
    <dbReference type="NCBI Taxonomy" id="2831022"/>
    <lineage>
        <taxon>Bacteria</taxon>
        <taxon>Pseudomonadati</taxon>
        <taxon>Bacteroidota</taxon>
        <taxon>Chitinophagia</taxon>
        <taxon>Chitinophagales</taxon>
        <taxon>Chitinophagaceae</taxon>
        <taxon>Chitinophaga</taxon>
    </lineage>
</organism>
<keyword evidence="3" id="KW-1185">Reference proteome</keyword>
<dbReference type="RefSeq" id="WP_211973354.1">
    <property type="nucleotide sequence ID" value="NZ_CBFHAM010000007.1"/>
</dbReference>
<dbReference type="Pfam" id="PF14300">
    <property type="entry name" value="DMP19"/>
    <property type="match status" value="1"/>
</dbReference>
<name>A0ABS5IZP2_9BACT</name>
<comment type="caution">
    <text evidence="2">The sequence shown here is derived from an EMBL/GenBank/DDBJ whole genome shotgun (WGS) entry which is preliminary data.</text>
</comment>
<gene>
    <name evidence="2" type="ORF">KE626_13115</name>
</gene>
<evidence type="ECO:0000313" key="2">
    <source>
        <dbReference type="EMBL" id="MBS0028251.1"/>
    </source>
</evidence>
<accession>A0ABS5IZP2</accession>
<dbReference type="InterPro" id="IPR025402">
    <property type="entry name" value="DMP19_C"/>
</dbReference>
<evidence type="ECO:0000259" key="1">
    <source>
        <dbReference type="Pfam" id="PF14300"/>
    </source>
</evidence>